<evidence type="ECO:0000313" key="2">
    <source>
        <dbReference type="EMBL" id="CAK7324731.1"/>
    </source>
</evidence>
<evidence type="ECO:0000256" key="1">
    <source>
        <dbReference type="SAM" id="MobiDB-lite"/>
    </source>
</evidence>
<protein>
    <recommendedName>
        <fullName evidence="4">MHC class I antigen</fullName>
    </recommendedName>
</protein>
<keyword evidence="3" id="KW-1185">Reference proteome</keyword>
<proteinExistence type="predicted"/>
<comment type="caution">
    <text evidence="2">The sequence shown here is derived from an EMBL/GenBank/DDBJ whole genome shotgun (WGS) entry which is preliminary data.</text>
</comment>
<dbReference type="Proteomes" id="UP001314170">
    <property type="component" value="Unassembled WGS sequence"/>
</dbReference>
<gene>
    <name evidence="2" type="ORF">DCAF_LOCUS2396</name>
</gene>
<dbReference type="AlphaFoldDB" id="A0AAV1QSN2"/>
<feature type="non-terminal residue" evidence="2">
    <location>
        <position position="1"/>
    </location>
</feature>
<name>A0AAV1QSN2_9ROSI</name>
<organism evidence="2 3">
    <name type="scientific">Dovyalis caffra</name>
    <dbReference type="NCBI Taxonomy" id="77055"/>
    <lineage>
        <taxon>Eukaryota</taxon>
        <taxon>Viridiplantae</taxon>
        <taxon>Streptophyta</taxon>
        <taxon>Embryophyta</taxon>
        <taxon>Tracheophyta</taxon>
        <taxon>Spermatophyta</taxon>
        <taxon>Magnoliopsida</taxon>
        <taxon>eudicotyledons</taxon>
        <taxon>Gunneridae</taxon>
        <taxon>Pentapetalae</taxon>
        <taxon>rosids</taxon>
        <taxon>fabids</taxon>
        <taxon>Malpighiales</taxon>
        <taxon>Salicaceae</taxon>
        <taxon>Flacourtieae</taxon>
        <taxon>Dovyalis</taxon>
    </lineage>
</organism>
<feature type="compositionally biased region" description="Basic and acidic residues" evidence="1">
    <location>
        <begin position="16"/>
        <end position="34"/>
    </location>
</feature>
<sequence length="76" mass="8440">AKCKLGRCEGSAGARQAERPRADQDKEAHEVAVRHETRSGWEHYMGREGRLGPSVIRLEQEYTTPVGPEAEAHATK</sequence>
<feature type="region of interest" description="Disordered" evidence="1">
    <location>
        <begin position="1"/>
        <end position="34"/>
    </location>
</feature>
<evidence type="ECO:0000313" key="3">
    <source>
        <dbReference type="Proteomes" id="UP001314170"/>
    </source>
</evidence>
<accession>A0AAV1QSN2</accession>
<dbReference type="EMBL" id="CAWUPB010000607">
    <property type="protein sequence ID" value="CAK7324731.1"/>
    <property type="molecule type" value="Genomic_DNA"/>
</dbReference>
<reference evidence="2 3" key="1">
    <citation type="submission" date="2024-01" db="EMBL/GenBank/DDBJ databases">
        <authorList>
            <person name="Waweru B."/>
        </authorList>
    </citation>
    <scope>NUCLEOTIDE SEQUENCE [LARGE SCALE GENOMIC DNA]</scope>
</reference>
<evidence type="ECO:0008006" key="4">
    <source>
        <dbReference type="Google" id="ProtNLM"/>
    </source>
</evidence>